<feature type="non-terminal residue" evidence="2">
    <location>
        <position position="1"/>
    </location>
</feature>
<organism evidence="2 3">
    <name type="scientific">Pararge aegeria aegeria</name>
    <dbReference type="NCBI Taxonomy" id="348720"/>
    <lineage>
        <taxon>Eukaryota</taxon>
        <taxon>Metazoa</taxon>
        <taxon>Ecdysozoa</taxon>
        <taxon>Arthropoda</taxon>
        <taxon>Hexapoda</taxon>
        <taxon>Insecta</taxon>
        <taxon>Pterygota</taxon>
        <taxon>Neoptera</taxon>
        <taxon>Endopterygota</taxon>
        <taxon>Lepidoptera</taxon>
        <taxon>Glossata</taxon>
        <taxon>Ditrysia</taxon>
        <taxon>Papilionoidea</taxon>
        <taxon>Nymphalidae</taxon>
        <taxon>Satyrinae</taxon>
        <taxon>Satyrini</taxon>
        <taxon>Parargina</taxon>
        <taxon>Pararge</taxon>
    </lineage>
</organism>
<proteinExistence type="predicted"/>
<feature type="compositionally biased region" description="Basic and acidic residues" evidence="1">
    <location>
        <begin position="7"/>
        <end position="17"/>
    </location>
</feature>
<dbReference type="Proteomes" id="UP000838756">
    <property type="component" value="Unassembled WGS sequence"/>
</dbReference>
<evidence type="ECO:0000256" key="1">
    <source>
        <dbReference type="SAM" id="MobiDB-lite"/>
    </source>
</evidence>
<evidence type="ECO:0000313" key="3">
    <source>
        <dbReference type="Proteomes" id="UP000838756"/>
    </source>
</evidence>
<dbReference type="EMBL" id="CAKXAJ010025783">
    <property type="protein sequence ID" value="CAH2243921.1"/>
    <property type="molecule type" value="Genomic_DNA"/>
</dbReference>
<keyword evidence="3" id="KW-1185">Reference proteome</keyword>
<reference evidence="2" key="1">
    <citation type="submission" date="2022-03" db="EMBL/GenBank/DDBJ databases">
        <authorList>
            <person name="Lindestad O."/>
        </authorList>
    </citation>
    <scope>NUCLEOTIDE SEQUENCE</scope>
</reference>
<dbReference type="AlphaFoldDB" id="A0A8S4S3L8"/>
<feature type="region of interest" description="Disordered" evidence="1">
    <location>
        <begin position="1"/>
        <end position="26"/>
    </location>
</feature>
<comment type="caution">
    <text evidence="2">The sequence shown here is derived from an EMBL/GenBank/DDBJ whole genome shotgun (WGS) entry which is preliminary data.</text>
</comment>
<evidence type="ECO:0000313" key="2">
    <source>
        <dbReference type="EMBL" id="CAH2243921.1"/>
    </source>
</evidence>
<dbReference type="OrthoDB" id="7459693at2759"/>
<name>A0A8S4S3L8_9NEOP</name>
<gene>
    <name evidence="2" type="primary">jg24040</name>
    <name evidence="2" type="ORF">PAEG_LOCUS19952</name>
</gene>
<protein>
    <submittedName>
        <fullName evidence="2">Jg24040 protein</fullName>
    </submittedName>
</protein>
<accession>A0A8S4S3L8</accession>
<sequence>ERVHHATPRDHEPDRHLPHPGAASSKPLVTLLRNVLRYGRGKTKLETNIRWRIDERCKKTI</sequence>